<dbReference type="KEGG" id="rsz:108821212"/>
<reference evidence="1" key="1">
    <citation type="journal article" date="2019" name="Database">
        <title>The radish genome database (RadishGD): an integrated information resource for radish genomics.</title>
        <authorList>
            <person name="Yu H.J."/>
            <person name="Baek S."/>
            <person name="Lee Y.J."/>
            <person name="Cho A."/>
            <person name="Mun J.H."/>
        </authorList>
    </citation>
    <scope>NUCLEOTIDE SEQUENCE [LARGE SCALE GENOMIC DNA]</scope>
    <source>
        <strain evidence="1">cv. WK10039</strain>
    </source>
</reference>
<keyword evidence="1" id="KW-1185">Reference proteome</keyword>
<dbReference type="PANTHER" id="PTHR23406:SF89">
    <property type="entry name" value="NADP-DEPENDENT MALIC ENZYME 1"/>
    <property type="match status" value="1"/>
</dbReference>
<reference evidence="2" key="2">
    <citation type="submission" date="2025-08" db="UniProtKB">
        <authorList>
            <consortium name="RefSeq"/>
        </authorList>
    </citation>
    <scope>IDENTIFICATION</scope>
    <source>
        <tissue evidence="2">Leaf</tissue>
    </source>
</reference>
<dbReference type="GO" id="GO:0004473">
    <property type="term" value="F:malate dehydrogenase (decarboxylating) (NADP+) activity"/>
    <property type="evidence" value="ECO:0007669"/>
    <property type="project" value="TreeGrafter"/>
</dbReference>
<organism evidence="1 2">
    <name type="scientific">Raphanus sativus</name>
    <name type="common">Radish</name>
    <name type="synonym">Raphanus raphanistrum var. sativus</name>
    <dbReference type="NCBI Taxonomy" id="3726"/>
    <lineage>
        <taxon>Eukaryota</taxon>
        <taxon>Viridiplantae</taxon>
        <taxon>Streptophyta</taxon>
        <taxon>Embryophyta</taxon>
        <taxon>Tracheophyta</taxon>
        <taxon>Spermatophyta</taxon>
        <taxon>Magnoliopsida</taxon>
        <taxon>eudicotyledons</taxon>
        <taxon>Gunneridae</taxon>
        <taxon>Pentapetalae</taxon>
        <taxon>rosids</taxon>
        <taxon>malvids</taxon>
        <taxon>Brassicales</taxon>
        <taxon>Brassicaceae</taxon>
        <taxon>Brassiceae</taxon>
        <taxon>Raphanus</taxon>
    </lineage>
</organism>
<accession>A0A9W3BZE2</accession>
<dbReference type="RefSeq" id="XP_056844566.1">
    <property type="nucleotide sequence ID" value="XM_056988586.1"/>
</dbReference>
<dbReference type="Gene3D" id="1.20.1370.30">
    <property type="match status" value="1"/>
</dbReference>
<sequence>MEKNVTNSDLKSSVNGGVVDVYGEDSATVEHSITPWSLSVSSGYSLLRDPRYNKGLAFTEKERDTHYLRGLLPPAVVDQNLQEKRLINNIRQYQHPLQKYMALTELQERNERLFYKLLIDHVEELLPIVYTPQLLVKLVRNMAVFSGDLRVYSSA</sequence>
<dbReference type="SUPFAM" id="SSF53223">
    <property type="entry name" value="Aminoacid dehydrogenase-like, N-terminal domain"/>
    <property type="match status" value="1"/>
</dbReference>
<dbReference type="InterPro" id="IPR046346">
    <property type="entry name" value="Aminoacid_DH-like_N_sf"/>
</dbReference>
<evidence type="ECO:0000313" key="2">
    <source>
        <dbReference type="RefSeq" id="XP_056844566.1"/>
    </source>
</evidence>
<name>A0A9W3BZE2_RAPSA</name>
<dbReference type="GeneID" id="108821212"/>
<dbReference type="AlphaFoldDB" id="A0A9W3BZE2"/>
<dbReference type="OrthoDB" id="5365701at2759"/>
<dbReference type="Proteomes" id="UP000504610">
    <property type="component" value="Chromosome 6"/>
</dbReference>
<proteinExistence type="predicted"/>
<protein>
    <submittedName>
        <fullName evidence="2">NADP-dependent malic enzyme 1-like</fullName>
    </submittedName>
</protein>
<gene>
    <name evidence="2" type="primary">LOC108821212</name>
</gene>
<dbReference type="GO" id="GO:0009507">
    <property type="term" value="C:chloroplast"/>
    <property type="evidence" value="ECO:0007669"/>
    <property type="project" value="TreeGrafter"/>
</dbReference>
<evidence type="ECO:0000313" key="1">
    <source>
        <dbReference type="Proteomes" id="UP000504610"/>
    </source>
</evidence>
<dbReference type="GO" id="GO:0006108">
    <property type="term" value="P:malate metabolic process"/>
    <property type="evidence" value="ECO:0007669"/>
    <property type="project" value="TreeGrafter"/>
</dbReference>
<dbReference type="PANTHER" id="PTHR23406">
    <property type="entry name" value="MALIC ENZYME-RELATED"/>
    <property type="match status" value="1"/>
</dbReference>